<keyword evidence="8" id="KW-0378">Hydrolase</keyword>
<protein>
    <submittedName>
        <fullName evidence="10">Peptidase M29 aminopeptidase II</fullName>
    </submittedName>
</protein>
<dbReference type="MEROPS" id="M29.001"/>
<evidence type="ECO:0000256" key="6">
    <source>
        <dbReference type="ARBA" id="ARBA00022670"/>
    </source>
</evidence>
<proteinExistence type="inferred from homology"/>
<evidence type="ECO:0000256" key="1">
    <source>
        <dbReference type="ARBA" id="ARBA00001941"/>
    </source>
</evidence>
<dbReference type="OrthoDB" id="9803993at2"/>
<dbReference type="GO" id="GO:0046872">
    <property type="term" value="F:metal ion binding"/>
    <property type="evidence" value="ECO:0007669"/>
    <property type="project" value="UniProtKB-KW"/>
</dbReference>
<keyword evidence="6" id="KW-0645">Protease</keyword>
<evidence type="ECO:0000256" key="2">
    <source>
        <dbReference type="ARBA" id="ARBA00001946"/>
    </source>
</evidence>
<dbReference type="Proteomes" id="UP000006844">
    <property type="component" value="Chromosome"/>
</dbReference>
<evidence type="ECO:0000256" key="9">
    <source>
        <dbReference type="ARBA" id="ARBA00023049"/>
    </source>
</evidence>
<evidence type="ECO:0000313" key="11">
    <source>
        <dbReference type="Proteomes" id="UP000006844"/>
    </source>
</evidence>
<organism evidence="10 11">
    <name type="scientific">Terriglobus saanensis (strain ATCC BAA-1853 / DSM 23119 / SP1PR4)</name>
    <dbReference type="NCBI Taxonomy" id="401053"/>
    <lineage>
        <taxon>Bacteria</taxon>
        <taxon>Pseudomonadati</taxon>
        <taxon>Acidobacteriota</taxon>
        <taxon>Terriglobia</taxon>
        <taxon>Terriglobales</taxon>
        <taxon>Acidobacteriaceae</taxon>
        <taxon>Terriglobus</taxon>
    </lineage>
</organism>
<dbReference type="PANTHER" id="PTHR34448:SF3">
    <property type="entry name" value="AMINOPEPTIDASE AMPS"/>
    <property type="match status" value="1"/>
</dbReference>
<dbReference type="InterPro" id="IPR035097">
    <property type="entry name" value="M29_N-terminal"/>
</dbReference>
<dbReference type="GO" id="GO:0004177">
    <property type="term" value="F:aminopeptidase activity"/>
    <property type="evidence" value="ECO:0007669"/>
    <property type="project" value="UniProtKB-KW"/>
</dbReference>
<comment type="cofactor">
    <cofactor evidence="3">
        <name>Zn(2+)</name>
        <dbReference type="ChEBI" id="CHEBI:29105"/>
    </cofactor>
</comment>
<dbReference type="PRINTS" id="PR00919">
    <property type="entry name" value="THERMOPTASE"/>
</dbReference>
<dbReference type="InterPro" id="IPR000787">
    <property type="entry name" value="Peptidase_M29"/>
</dbReference>
<dbReference type="HOGENOM" id="CLU_054346_1_0_0"/>
<evidence type="ECO:0000256" key="7">
    <source>
        <dbReference type="ARBA" id="ARBA00022723"/>
    </source>
</evidence>
<name>E8V749_TERSS</name>
<evidence type="ECO:0000256" key="5">
    <source>
        <dbReference type="ARBA" id="ARBA00022438"/>
    </source>
</evidence>
<dbReference type="AlphaFoldDB" id="E8V749"/>
<keyword evidence="9" id="KW-0482">Metalloprotease</keyword>
<dbReference type="InterPro" id="IPR052170">
    <property type="entry name" value="M29_Exopeptidase"/>
</dbReference>
<dbReference type="EMBL" id="CP002467">
    <property type="protein sequence ID" value="ADV81689.1"/>
    <property type="molecule type" value="Genomic_DNA"/>
</dbReference>
<keyword evidence="5 10" id="KW-0031">Aminopeptidase</keyword>
<dbReference type="KEGG" id="tsa:AciPR4_0856"/>
<comment type="cofactor">
    <cofactor evidence="2">
        <name>Mg(2+)</name>
        <dbReference type="ChEBI" id="CHEBI:18420"/>
    </cofactor>
</comment>
<comment type="similarity">
    <text evidence="4">Belongs to the peptidase M29 family.</text>
</comment>
<dbReference type="RefSeq" id="WP_013567422.1">
    <property type="nucleotide sequence ID" value="NC_014963.1"/>
</dbReference>
<comment type="cofactor">
    <cofactor evidence="1">
        <name>Co(2+)</name>
        <dbReference type="ChEBI" id="CHEBI:48828"/>
    </cofactor>
</comment>
<dbReference type="SUPFAM" id="SSF144052">
    <property type="entry name" value="Thermophilic metalloprotease-like"/>
    <property type="match status" value="1"/>
</dbReference>
<evidence type="ECO:0000256" key="8">
    <source>
        <dbReference type="ARBA" id="ARBA00022801"/>
    </source>
</evidence>
<dbReference type="Pfam" id="PF02073">
    <property type="entry name" value="Peptidase_M29"/>
    <property type="match status" value="1"/>
</dbReference>
<dbReference type="GO" id="GO:0006508">
    <property type="term" value="P:proteolysis"/>
    <property type="evidence" value="ECO:0007669"/>
    <property type="project" value="UniProtKB-KW"/>
</dbReference>
<evidence type="ECO:0000256" key="4">
    <source>
        <dbReference type="ARBA" id="ARBA00008236"/>
    </source>
</evidence>
<keyword evidence="11" id="KW-1185">Reference proteome</keyword>
<sequence length="421" mass="45091">MSTAAVAITPFAALSFEEKLDRLALVAVRVGLNLQPGQEIVVSASLEHIPFVRRITEHAYKAGANLVTTLYSDDETTLARYKYAPDSSFDFAAQWMSDGIAQAFRSNAARLGIAGANPSLLKDQDPSKVSRANIAASKASKPAMELVTRHAINWSILAGATPAWAKLVFPDLPEAEAVSKLWEAIFKASRIDGDDPVQDWKNHGANIHKRVKLLNDKRYHTLHFKGPGTDLKVGLADDHLWAGGGGVGGNGIFSNANIPTEECFTTPHKDRVNGTVSASKPLSHQGTLIENIQCTFENGRIVEANASAGQDALRKLIAVDEGAARLGEVALVPHSSPIAQSGLLFWNTLFDENAASHIALGQAYATCLIDGEHMDDAKLASKGANSSLIHVDWMIGGGTMDVDGLDADGKAEPLMRQGEWV</sequence>
<keyword evidence="7" id="KW-0479">Metal-binding</keyword>
<evidence type="ECO:0000256" key="3">
    <source>
        <dbReference type="ARBA" id="ARBA00001947"/>
    </source>
</evidence>
<dbReference type="Gene3D" id="3.40.1830.10">
    <property type="entry name" value="Thermophilic metalloprotease (M29)"/>
    <property type="match status" value="1"/>
</dbReference>
<evidence type="ECO:0000313" key="10">
    <source>
        <dbReference type="EMBL" id="ADV81689.1"/>
    </source>
</evidence>
<reference evidence="10 11" key="1">
    <citation type="journal article" date="2012" name="Stand. Genomic Sci.">
        <title>Complete genome sequence of Terriglobus saanensis type strain SP1PR4(T), an Acidobacteria from tundra soil.</title>
        <authorList>
            <person name="Rawat S.R."/>
            <person name="Mannisto M.K."/>
            <person name="Starovoytov V."/>
            <person name="Goodwin L."/>
            <person name="Nolan M."/>
            <person name="Hauser L."/>
            <person name="Land M."/>
            <person name="Davenport K.W."/>
            <person name="Woyke T."/>
            <person name="Haggblom M.M."/>
        </authorList>
    </citation>
    <scope>NUCLEOTIDE SEQUENCE</scope>
    <source>
        <strain evidence="11">ATCC BAA-1853 / DSM 23119 / SP1PR4</strain>
    </source>
</reference>
<dbReference type="GO" id="GO:0008237">
    <property type="term" value="F:metallopeptidase activity"/>
    <property type="evidence" value="ECO:0007669"/>
    <property type="project" value="UniProtKB-KW"/>
</dbReference>
<gene>
    <name evidence="10" type="ordered locus">AciPR4_0856</name>
</gene>
<dbReference type="eggNOG" id="COG2309">
    <property type="taxonomic scope" value="Bacteria"/>
</dbReference>
<accession>E8V749</accession>
<dbReference type="STRING" id="401053.AciPR4_0856"/>
<dbReference type="PANTHER" id="PTHR34448">
    <property type="entry name" value="AMINOPEPTIDASE"/>
    <property type="match status" value="1"/>
</dbReference>